<proteinExistence type="predicted"/>
<protein>
    <submittedName>
        <fullName evidence="8">MFS transporter</fullName>
    </submittedName>
</protein>
<reference evidence="8 9" key="1">
    <citation type="submission" date="2018-10" db="EMBL/GenBank/DDBJ databases">
        <title>Isolation from cow dung.</title>
        <authorList>
            <person name="Ling L."/>
        </authorList>
    </citation>
    <scope>NUCLEOTIDE SEQUENCE [LARGE SCALE GENOMIC DNA]</scope>
    <source>
        <strain evidence="8 9">NEAU-LL90</strain>
    </source>
</reference>
<dbReference type="CDD" id="cd17321">
    <property type="entry name" value="MFS_MMR_MDR_like"/>
    <property type="match status" value="1"/>
</dbReference>
<dbReference type="InterPro" id="IPR020846">
    <property type="entry name" value="MFS_dom"/>
</dbReference>
<feature type="transmembrane region" description="Helical" evidence="6">
    <location>
        <begin position="200"/>
        <end position="219"/>
    </location>
</feature>
<dbReference type="Gene3D" id="1.20.1720.10">
    <property type="entry name" value="Multidrug resistance protein D"/>
    <property type="match status" value="1"/>
</dbReference>
<keyword evidence="3 6" id="KW-1133">Transmembrane helix</keyword>
<evidence type="ECO:0000256" key="6">
    <source>
        <dbReference type="SAM" id="Phobius"/>
    </source>
</evidence>
<feature type="compositionally biased region" description="Low complexity" evidence="5">
    <location>
        <begin position="462"/>
        <end position="475"/>
    </location>
</feature>
<dbReference type="InterPro" id="IPR011701">
    <property type="entry name" value="MFS"/>
</dbReference>
<evidence type="ECO:0000259" key="7">
    <source>
        <dbReference type="PROSITE" id="PS50850"/>
    </source>
</evidence>
<organism evidence="8 9">
    <name type="scientific">Nocardia stercoris</name>
    <dbReference type="NCBI Taxonomy" id="2483361"/>
    <lineage>
        <taxon>Bacteria</taxon>
        <taxon>Bacillati</taxon>
        <taxon>Actinomycetota</taxon>
        <taxon>Actinomycetes</taxon>
        <taxon>Mycobacteriales</taxon>
        <taxon>Nocardiaceae</taxon>
        <taxon>Nocardia</taxon>
    </lineage>
</organism>
<gene>
    <name evidence="8" type="ORF">EBN03_23010</name>
</gene>
<evidence type="ECO:0000256" key="3">
    <source>
        <dbReference type="ARBA" id="ARBA00022989"/>
    </source>
</evidence>
<dbReference type="GO" id="GO:0022857">
    <property type="term" value="F:transmembrane transporter activity"/>
    <property type="evidence" value="ECO:0007669"/>
    <property type="project" value="InterPro"/>
</dbReference>
<feature type="transmembrane region" description="Helical" evidence="6">
    <location>
        <begin position="42"/>
        <end position="60"/>
    </location>
</feature>
<evidence type="ECO:0000313" key="9">
    <source>
        <dbReference type="Proteomes" id="UP000279275"/>
    </source>
</evidence>
<accession>A0A3M2L070</accession>
<feature type="transmembrane region" description="Helical" evidence="6">
    <location>
        <begin position="104"/>
        <end position="122"/>
    </location>
</feature>
<comment type="subcellular location">
    <subcellularLocation>
        <location evidence="1">Cell membrane</location>
        <topology evidence="1">Multi-pass membrane protein</topology>
    </subcellularLocation>
</comment>
<feature type="transmembrane region" description="Helical" evidence="6">
    <location>
        <begin position="305"/>
        <end position="324"/>
    </location>
</feature>
<evidence type="ECO:0000313" key="8">
    <source>
        <dbReference type="EMBL" id="RMI30100.1"/>
    </source>
</evidence>
<keyword evidence="4 6" id="KW-0472">Membrane</keyword>
<dbReference type="InterPro" id="IPR036259">
    <property type="entry name" value="MFS_trans_sf"/>
</dbReference>
<comment type="caution">
    <text evidence="8">The sequence shown here is derived from an EMBL/GenBank/DDBJ whole genome shotgun (WGS) entry which is preliminary data.</text>
</comment>
<dbReference type="PRINTS" id="PR01036">
    <property type="entry name" value="TCRTETB"/>
</dbReference>
<dbReference type="PROSITE" id="PS50850">
    <property type="entry name" value="MFS"/>
    <property type="match status" value="1"/>
</dbReference>
<feature type="transmembrane region" description="Helical" evidence="6">
    <location>
        <begin position="362"/>
        <end position="388"/>
    </location>
</feature>
<keyword evidence="9" id="KW-1185">Reference proteome</keyword>
<evidence type="ECO:0000256" key="2">
    <source>
        <dbReference type="ARBA" id="ARBA00022692"/>
    </source>
</evidence>
<feature type="domain" description="Major facilitator superfamily (MFS) profile" evidence="7">
    <location>
        <begin position="6"/>
        <end position="463"/>
    </location>
</feature>
<keyword evidence="2 6" id="KW-0812">Transmembrane</keyword>
<evidence type="ECO:0000256" key="4">
    <source>
        <dbReference type="ARBA" id="ARBA00023136"/>
    </source>
</evidence>
<feature type="region of interest" description="Disordered" evidence="5">
    <location>
        <begin position="462"/>
        <end position="484"/>
    </location>
</feature>
<sequence>MAAWAAFAACLIAVFMQMLDVTVVNTALPAITRDLKAPDTAQLLVVTAYSAAFACALIVSARIGGRFGRAPVFRAAMTGFVLLSAGCGIAATPVELVASRIGQGVAAAAVSAQTIAIVTAVFPRHQRARAFGIYAAVAGLAGLLGPLLGGAIVAVDAFGLGWRAIFLMNVPLGAAAIAVAARHLRAGGSGDGEPLDLPGAALSVAGTALLVGAVTFGGAHGWSRGSLTVALAGVLTLVAFAAYERKVESRGGVPLLRRALFADRGFAVGSVLLLGFSALFAAFLFTVSVVAQTGLGFSALRTGTLMMPFAAGAAMAALTSSALVARAGARVLTLGLTLFALSVADLAASLDPASGEIDLHRLGGPILLAGAGMGWFVAPLPAVMLAGVGDLATGSASGTVPTVQQIGTAAGPAILGTLLLRKVSGTATPAAYLSSMVDVLWLTAGAAGLLAALTLAVPNPAAPTGTAETAGSASARPRETRRHG</sequence>
<feature type="transmembrane region" description="Helical" evidence="6">
    <location>
        <begin position="225"/>
        <end position="243"/>
    </location>
</feature>
<dbReference type="PANTHER" id="PTHR42718">
    <property type="entry name" value="MAJOR FACILITATOR SUPERFAMILY MULTIDRUG TRANSPORTER MFSC"/>
    <property type="match status" value="1"/>
</dbReference>
<dbReference type="GO" id="GO:0005886">
    <property type="term" value="C:plasma membrane"/>
    <property type="evidence" value="ECO:0007669"/>
    <property type="project" value="UniProtKB-SubCell"/>
</dbReference>
<dbReference type="PANTHER" id="PTHR42718:SF39">
    <property type="entry name" value="ACTINORHODIN TRANSPORTER-RELATED"/>
    <property type="match status" value="1"/>
</dbReference>
<feature type="transmembrane region" description="Helical" evidence="6">
    <location>
        <begin position="72"/>
        <end position="92"/>
    </location>
</feature>
<feature type="transmembrane region" description="Helical" evidence="6">
    <location>
        <begin position="331"/>
        <end position="350"/>
    </location>
</feature>
<feature type="transmembrane region" description="Helical" evidence="6">
    <location>
        <begin position="264"/>
        <end position="285"/>
    </location>
</feature>
<dbReference type="Pfam" id="PF07690">
    <property type="entry name" value="MFS_1"/>
    <property type="match status" value="1"/>
</dbReference>
<evidence type="ECO:0000256" key="5">
    <source>
        <dbReference type="SAM" id="MobiDB-lite"/>
    </source>
</evidence>
<feature type="transmembrane region" description="Helical" evidence="6">
    <location>
        <begin position="160"/>
        <end position="180"/>
    </location>
</feature>
<dbReference type="Proteomes" id="UP000279275">
    <property type="component" value="Unassembled WGS sequence"/>
</dbReference>
<evidence type="ECO:0000256" key="1">
    <source>
        <dbReference type="ARBA" id="ARBA00004651"/>
    </source>
</evidence>
<dbReference type="SUPFAM" id="SSF103473">
    <property type="entry name" value="MFS general substrate transporter"/>
    <property type="match status" value="1"/>
</dbReference>
<dbReference type="AlphaFoldDB" id="A0A3M2L070"/>
<name>A0A3M2L070_9NOCA</name>
<dbReference type="Gene3D" id="1.20.1250.20">
    <property type="entry name" value="MFS general substrate transporter like domains"/>
    <property type="match status" value="1"/>
</dbReference>
<feature type="transmembrane region" description="Helical" evidence="6">
    <location>
        <begin position="134"/>
        <end position="154"/>
    </location>
</feature>
<feature type="transmembrane region" description="Helical" evidence="6">
    <location>
        <begin position="439"/>
        <end position="457"/>
    </location>
</feature>
<dbReference type="EMBL" id="RFFH01000011">
    <property type="protein sequence ID" value="RMI30100.1"/>
    <property type="molecule type" value="Genomic_DNA"/>
</dbReference>